<dbReference type="AlphaFoldDB" id="A6FYB0"/>
<dbReference type="InterPro" id="IPR001109">
    <property type="entry name" value="Hydrogenase_HupF/HypC"/>
</dbReference>
<comment type="caution">
    <text evidence="2">The sequence shown here is derived from an EMBL/GenBank/DDBJ whole genome shotgun (WGS) entry which is preliminary data.</text>
</comment>
<keyword evidence="3" id="KW-1185">Reference proteome</keyword>
<dbReference type="EMBL" id="ABCS01000003">
    <property type="protein sequence ID" value="EDM81489.1"/>
    <property type="molecule type" value="Genomic_DNA"/>
</dbReference>
<protein>
    <submittedName>
        <fullName evidence="2">Hydrogenase assembly chaperone hypC/hupF</fullName>
    </submittedName>
</protein>
<name>A6FYB0_9BACT</name>
<dbReference type="Proteomes" id="UP000005801">
    <property type="component" value="Unassembled WGS sequence"/>
</dbReference>
<evidence type="ECO:0000313" key="2">
    <source>
        <dbReference type="EMBL" id="EDM81489.1"/>
    </source>
</evidence>
<dbReference type="OrthoDB" id="9806017at2"/>
<dbReference type="RefSeq" id="WP_006969459.1">
    <property type="nucleotide sequence ID" value="NZ_ABCS01000003.1"/>
</dbReference>
<proteinExistence type="inferred from homology"/>
<dbReference type="PRINTS" id="PR00445">
    <property type="entry name" value="HUPFHYPC"/>
</dbReference>
<dbReference type="STRING" id="391625.PPSIR1_39900"/>
<evidence type="ECO:0000313" key="3">
    <source>
        <dbReference type="Proteomes" id="UP000005801"/>
    </source>
</evidence>
<dbReference type="GO" id="GO:0005506">
    <property type="term" value="F:iron ion binding"/>
    <property type="evidence" value="ECO:0007669"/>
    <property type="project" value="TreeGrafter"/>
</dbReference>
<dbReference type="Pfam" id="PF01455">
    <property type="entry name" value="HupF_HypC"/>
    <property type="match status" value="1"/>
</dbReference>
<dbReference type="PANTHER" id="PTHR35177:SF2">
    <property type="entry name" value="HYDROGENASE MATURATION FACTOR HYBG"/>
    <property type="match status" value="1"/>
</dbReference>
<dbReference type="SUPFAM" id="SSF159127">
    <property type="entry name" value="HupF/HypC-like"/>
    <property type="match status" value="1"/>
</dbReference>
<dbReference type="Gene3D" id="2.30.30.140">
    <property type="match status" value="1"/>
</dbReference>
<dbReference type="GO" id="GO:1902670">
    <property type="term" value="F:carbon dioxide binding"/>
    <property type="evidence" value="ECO:0007669"/>
    <property type="project" value="TreeGrafter"/>
</dbReference>
<gene>
    <name evidence="2" type="ORF">PPSIR1_39900</name>
</gene>
<dbReference type="PROSITE" id="PS01097">
    <property type="entry name" value="HUPF_HYPC"/>
    <property type="match status" value="1"/>
</dbReference>
<dbReference type="eggNOG" id="COG0298">
    <property type="taxonomic scope" value="Bacteria"/>
</dbReference>
<reference evidence="2 3" key="1">
    <citation type="submission" date="2007-06" db="EMBL/GenBank/DDBJ databases">
        <authorList>
            <person name="Shimkets L."/>
            <person name="Ferriera S."/>
            <person name="Johnson J."/>
            <person name="Kravitz S."/>
            <person name="Beeson K."/>
            <person name="Sutton G."/>
            <person name="Rogers Y.-H."/>
            <person name="Friedman R."/>
            <person name="Frazier M."/>
            <person name="Venter J.C."/>
        </authorList>
    </citation>
    <scope>NUCLEOTIDE SEQUENCE [LARGE SCALE GENOMIC DNA]</scope>
    <source>
        <strain evidence="2 3">SIR-1</strain>
    </source>
</reference>
<sequence length="85" mass="9203">MCLAVPGRLLERWSDATGLAHGRVAFGAVRREVCLAYTPEAQVGDFLIVHVGFAIQILDEAAAREALGYWLEIGLEMAEQEGGES</sequence>
<dbReference type="PANTHER" id="PTHR35177">
    <property type="entry name" value="HYDROGENASE MATURATION FACTOR HYBG"/>
    <property type="match status" value="1"/>
</dbReference>
<dbReference type="NCBIfam" id="TIGR00074">
    <property type="entry name" value="hypC_hupF"/>
    <property type="match status" value="1"/>
</dbReference>
<organism evidence="2 3">
    <name type="scientific">Plesiocystis pacifica SIR-1</name>
    <dbReference type="NCBI Taxonomy" id="391625"/>
    <lineage>
        <taxon>Bacteria</taxon>
        <taxon>Pseudomonadati</taxon>
        <taxon>Myxococcota</taxon>
        <taxon>Polyangia</taxon>
        <taxon>Nannocystales</taxon>
        <taxon>Nannocystaceae</taxon>
        <taxon>Plesiocystis</taxon>
    </lineage>
</organism>
<evidence type="ECO:0000256" key="1">
    <source>
        <dbReference type="ARBA" id="ARBA00006018"/>
    </source>
</evidence>
<dbReference type="InterPro" id="IPR019812">
    <property type="entry name" value="Hydgase_assmbl_chp_CS"/>
</dbReference>
<comment type="similarity">
    <text evidence="1">Belongs to the HupF/HypC family.</text>
</comment>
<dbReference type="GO" id="GO:0051604">
    <property type="term" value="P:protein maturation"/>
    <property type="evidence" value="ECO:0007669"/>
    <property type="project" value="TreeGrafter"/>
</dbReference>
<accession>A6FYB0</accession>